<protein>
    <recommendedName>
        <fullName evidence="3">Serine carboxypeptidase</fullName>
    </recommendedName>
</protein>
<dbReference type="Proteomes" id="UP000446866">
    <property type="component" value="Unassembled WGS sequence"/>
</dbReference>
<reference evidence="1 2" key="1">
    <citation type="submission" date="2018-08" db="EMBL/GenBank/DDBJ databases">
        <title>Murine metabolic-syndrome-specific gut microbial biobank.</title>
        <authorList>
            <person name="Liu C."/>
        </authorList>
    </citation>
    <scope>NUCLEOTIDE SEQUENCE [LARGE SCALE GENOMIC DNA]</scope>
    <source>
        <strain evidence="1 2">28</strain>
    </source>
</reference>
<name>A0A845QIS6_9FIRM</name>
<comment type="caution">
    <text evidence="1">The sequence shown here is derived from an EMBL/GenBank/DDBJ whole genome shotgun (WGS) entry which is preliminary data.</text>
</comment>
<evidence type="ECO:0008006" key="3">
    <source>
        <dbReference type="Google" id="ProtNLM"/>
    </source>
</evidence>
<dbReference type="GO" id="GO:0004185">
    <property type="term" value="F:serine-type carboxypeptidase activity"/>
    <property type="evidence" value="ECO:0007669"/>
    <property type="project" value="InterPro"/>
</dbReference>
<dbReference type="InterPro" id="IPR029058">
    <property type="entry name" value="AB_hydrolase_fold"/>
</dbReference>
<sequence length="462" mass="52751">MFAEKKFVTEHTCEVKGQKISYRATVENFFLYDREGEKEASMYTFAYERCDIERKPQRPVLFAYNGGPGGASAMINFAALAPERVKVGEATSLSMTPPYEVEENTECILDICDIVTIDPIETGYSRLLKAEAGAKYFNTESDCRSFVKIIAKWLDAHERWNSPVYLMGESYGTIRSAMLAGMLSVDLKAGCNYVNLSGIIMLGSAFDHGQKAYPIDTPILNFTAVAATYWYHHQSMLPARDVFLKEADRFAYEEYLPALALGRRLREEKRTHIKERLTYFTGLDEETLEDLNLRVDTYTYPAYGLRKEGKVLGRYDGRFTMEAPKGSWDDLEEEDMASSGLMSAVQQCFNSIWKKKLHIDLEDAYRPLCFDICADWDFSTSTAPIKSLAQAMKRIPNMKLMLGCGYYDLLATMGFSQYTLDQFNLPVERVRMEYFETGHMPYLGSKECDAFGRAVRAFIEWK</sequence>
<dbReference type="SUPFAM" id="SSF53474">
    <property type="entry name" value="alpha/beta-Hydrolases"/>
    <property type="match status" value="1"/>
</dbReference>
<dbReference type="GO" id="GO:0006508">
    <property type="term" value="P:proteolysis"/>
    <property type="evidence" value="ECO:0007669"/>
    <property type="project" value="InterPro"/>
</dbReference>
<keyword evidence="2" id="KW-1185">Reference proteome</keyword>
<dbReference type="RefSeq" id="WP_160202369.1">
    <property type="nucleotide sequence ID" value="NZ_QXWK01000019.1"/>
</dbReference>
<dbReference type="InterPro" id="IPR001563">
    <property type="entry name" value="Peptidase_S10"/>
</dbReference>
<dbReference type="EMBL" id="QXWK01000019">
    <property type="protein sequence ID" value="NBH62082.1"/>
    <property type="molecule type" value="Genomic_DNA"/>
</dbReference>
<evidence type="ECO:0000313" key="1">
    <source>
        <dbReference type="EMBL" id="NBH62082.1"/>
    </source>
</evidence>
<proteinExistence type="predicted"/>
<dbReference type="AlphaFoldDB" id="A0A845QIS6"/>
<dbReference type="Pfam" id="PF00450">
    <property type="entry name" value="Peptidase_S10"/>
    <property type="match status" value="1"/>
</dbReference>
<dbReference type="Gene3D" id="3.40.50.1820">
    <property type="entry name" value="alpha/beta hydrolase"/>
    <property type="match status" value="1"/>
</dbReference>
<accession>A0A845QIS6</accession>
<gene>
    <name evidence="1" type="ORF">D0435_10505</name>
</gene>
<evidence type="ECO:0000313" key="2">
    <source>
        <dbReference type="Proteomes" id="UP000446866"/>
    </source>
</evidence>
<organism evidence="1 2">
    <name type="scientific">Anaerotruncus colihominis</name>
    <dbReference type="NCBI Taxonomy" id="169435"/>
    <lineage>
        <taxon>Bacteria</taxon>
        <taxon>Bacillati</taxon>
        <taxon>Bacillota</taxon>
        <taxon>Clostridia</taxon>
        <taxon>Eubacteriales</taxon>
        <taxon>Oscillospiraceae</taxon>
        <taxon>Anaerotruncus</taxon>
    </lineage>
</organism>